<dbReference type="Gene3D" id="2.30.42.10">
    <property type="match status" value="2"/>
</dbReference>
<dbReference type="GO" id="GO:0000139">
    <property type="term" value="C:Golgi membrane"/>
    <property type="evidence" value="ECO:0007669"/>
    <property type="project" value="UniProtKB-SubCell"/>
</dbReference>
<comment type="caution">
    <text evidence="7">The sequence shown here is derived from an EMBL/GenBank/DDBJ whole genome shotgun (WGS) entry which is preliminary data.</text>
</comment>
<evidence type="ECO:0000259" key="6">
    <source>
        <dbReference type="PROSITE" id="PS51865"/>
    </source>
</evidence>
<feature type="compositionally biased region" description="Low complexity" evidence="5">
    <location>
        <begin position="245"/>
        <end position="270"/>
    </location>
</feature>
<keyword evidence="2" id="KW-0677">Repeat</keyword>
<dbReference type="PANTHER" id="PTHR12893:SF0">
    <property type="entry name" value="GRASP65"/>
    <property type="match status" value="1"/>
</dbReference>
<evidence type="ECO:0000256" key="2">
    <source>
        <dbReference type="ARBA" id="ARBA00022737"/>
    </source>
</evidence>
<dbReference type="EMBL" id="JAKJXP020000114">
    <property type="protein sequence ID" value="KAK7744826.1"/>
    <property type="molecule type" value="Genomic_DNA"/>
</dbReference>
<name>A0AAN9UDA2_9PEZI</name>
<evidence type="ECO:0000313" key="8">
    <source>
        <dbReference type="Proteomes" id="UP001320420"/>
    </source>
</evidence>
<dbReference type="Proteomes" id="UP001320420">
    <property type="component" value="Unassembled WGS sequence"/>
</dbReference>
<feature type="compositionally biased region" description="Gly residues" evidence="5">
    <location>
        <begin position="397"/>
        <end position="408"/>
    </location>
</feature>
<dbReference type="InterPro" id="IPR024958">
    <property type="entry name" value="GRASP_PDZ"/>
</dbReference>
<dbReference type="FunFam" id="2.30.42.10:FF:000026">
    <property type="entry name" value="Golgi reassembly stacking protein 2"/>
    <property type="match status" value="1"/>
</dbReference>
<evidence type="ECO:0000256" key="5">
    <source>
        <dbReference type="SAM" id="MobiDB-lite"/>
    </source>
</evidence>
<gene>
    <name evidence="7" type="ORF">SLS62_009988</name>
</gene>
<evidence type="ECO:0000313" key="7">
    <source>
        <dbReference type="EMBL" id="KAK7744826.1"/>
    </source>
</evidence>
<accession>A0AAN9UDA2</accession>
<keyword evidence="8" id="KW-1185">Reference proteome</keyword>
<protein>
    <recommendedName>
        <fullName evidence="6">PDZ GRASP-type domain-containing protein</fullName>
    </recommendedName>
</protein>
<dbReference type="InterPro" id="IPR007583">
    <property type="entry name" value="GRASP55_65"/>
</dbReference>
<dbReference type="PROSITE" id="PS51865">
    <property type="entry name" value="PDZ_GRASP"/>
    <property type="match status" value="2"/>
</dbReference>
<keyword evidence="3" id="KW-0333">Golgi apparatus</keyword>
<organism evidence="7 8">
    <name type="scientific">Diatrype stigma</name>
    <dbReference type="NCBI Taxonomy" id="117547"/>
    <lineage>
        <taxon>Eukaryota</taxon>
        <taxon>Fungi</taxon>
        <taxon>Dikarya</taxon>
        <taxon>Ascomycota</taxon>
        <taxon>Pezizomycotina</taxon>
        <taxon>Sordariomycetes</taxon>
        <taxon>Xylariomycetidae</taxon>
        <taxon>Xylariales</taxon>
        <taxon>Diatrypaceae</taxon>
        <taxon>Diatrype</taxon>
    </lineage>
</organism>
<proteinExistence type="predicted"/>
<feature type="compositionally biased region" description="Pro residues" evidence="5">
    <location>
        <begin position="363"/>
        <end position="388"/>
    </location>
</feature>
<feature type="compositionally biased region" description="Basic and acidic residues" evidence="5">
    <location>
        <begin position="337"/>
        <end position="354"/>
    </location>
</feature>
<feature type="compositionally biased region" description="Pro residues" evidence="5">
    <location>
        <begin position="302"/>
        <end position="317"/>
    </location>
</feature>
<keyword evidence="4" id="KW-0472">Membrane</keyword>
<sequence>MFNALNRFISRLDGDPQNQHQREREQYGFQVLRNTNLELAVEPWFDFIVGINGRMIDSPDARLFAQEVRNCAGGTVSLGIWSAKGQRTRALHVAVPPSPGTLGLSLQWTPLAAASENVWHVLDVAANAPADAAGLLPYGDYVLGSPDGALLRGEAALGELVDDHIGRPLRLWVYNHEYDVAREVVVTPSREWGGEGALGCVLGYGALHRLPAPLSEPVHAPGETMFDGDGGGAGAAGDAYGFSSGAGPASASGGAPQFTTLAPPTLATAPLSPPGASPSPGAYAAVPPPPTNDFLIPAQMVSPPPPSGTGTPPPPTGAAPTARGARRKEHKAGHAPSRLDDYFAEQEMKSKELEGGSISASKTPPPPPPKAGSIPPPPKASPKPPLPPTASAEAEGAGDGDGGSGSGD</sequence>
<evidence type="ECO:0000256" key="3">
    <source>
        <dbReference type="ARBA" id="ARBA00023034"/>
    </source>
</evidence>
<evidence type="ECO:0000256" key="1">
    <source>
        <dbReference type="ARBA" id="ARBA00004394"/>
    </source>
</evidence>
<dbReference type="PANTHER" id="PTHR12893">
    <property type="entry name" value="GOLGI REASSEMBLY STACKING PROTEIN GRASP"/>
    <property type="match status" value="1"/>
</dbReference>
<dbReference type="Pfam" id="PF04495">
    <property type="entry name" value="GRASP55_65"/>
    <property type="match status" value="1"/>
</dbReference>
<comment type="subcellular location">
    <subcellularLocation>
        <location evidence="1">Golgi apparatus membrane</location>
    </subcellularLocation>
</comment>
<feature type="domain" description="PDZ GRASP-type" evidence="6">
    <location>
        <begin position="27"/>
        <end position="111"/>
    </location>
</feature>
<feature type="domain" description="PDZ GRASP-type" evidence="6">
    <location>
        <begin position="117"/>
        <end position="207"/>
    </location>
</feature>
<dbReference type="AlphaFoldDB" id="A0AAN9UDA2"/>
<dbReference type="GO" id="GO:0007030">
    <property type="term" value="P:Golgi organization"/>
    <property type="evidence" value="ECO:0007669"/>
    <property type="project" value="TreeGrafter"/>
</dbReference>
<dbReference type="InterPro" id="IPR036034">
    <property type="entry name" value="PDZ_sf"/>
</dbReference>
<evidence type="ECO:0000256" key="4">
    <source>
        <dbReference type="ARBA" id="ARBA00023136"/>
    </source>
</evidence>
<reference evidence="7 8" key="1">
    <citation type="submission" date="2024-02" db="EMBL/GenBank/DDBJ databases">
        <title>De novo assembly and annotation of 12 fungi associated with fruit tree decline syndrome in Ontario, Canada.</title>
        <authorList>
            <person name="Sulman M."/>
            <person name="Ellouze W."/>
            <person name="Ilyukhin E."/>
        </authorList>
    </citation>
    <scope>NUCLEOTIDE SEQUENCE [LARGE SCALE GENOMIC DNA]</scope>
    <source>
        <strain evidence="7 8">M11/M66-122</strain>
    </source>
</reference>
<feature type="region of interest" description="Disordered" evidence="5">
    <location>
        <begin position="245"/>
        <end position="408"/>
    </location>
</feature>
<dbReference type="SUPFAM" id="SSF50156">
    <property type="entry name" value="PDZ domain-like"/>
    <property type="match status" value="1"/>
</dbReference>
<dbReference type="PRINTS" id="PR01217">
    <property type="entry name" value="PRICHEXTENSN"/>
</dbReference>
<feature type="compositionally biased region" description="Basic residues" evidence="5">
    <location>
        <begin position="324"/>
        <end position="333"/>
    </location>
</feature>